<accession>A0A431TMS4</accession>
<dbReference type="Gene3D" id="3.40.50.300">
    <property type="entry name" value="P-loop containing nucleotide triphosphate hydrolases"/>
    <property type="match status" value="1"/>
</dbReference>
<evidence type="ECO:0000313" key="2">
    <source>
        <dbReference type="Proteomes" id="UP000267418"/>
    </source>
</evidence>
<gene>
    <name evidence="1" type="ORF">EJP69_11390</name>
</gene>
<reference evidence="1 2" key="1">
    <citation type="submission" date="2018-12" db="EMBL/GenBank/DDBJ databases">
        <title>The genome of Variovorax gossypii DSM 100435.</title>
        <authorList>
            <person name="Gao J."/>
            <person name="Sun J."/>
        </authorList>
    </citation>
    <scope>NUCLEOTIDE SEQUENCE [LARGE SCALE GENOMIC DNA]</scope>
    <source>
        <strain evidence="1 2">DSM 100435</strain>
    </source>
</reference>
<keyword evidence="1" id="KW-0418">Kinase</keyword>
<dbReference type="GO" id="GO:0016301">
    <property type="term" value="F:kinase activity"/>
    <property type="evidence" value="ECO:0007669"/>
    <property type="project" value="UniProtKB-KW"/>
</dbReference>
<protein>
    <submittedName>
        <fullName evidence="1">Shikimate kinase</fullName>
    </submittedName>
</protein>
<evidence type="ECO:0000313" key="1">
    <source>
        <dbReference type="EMBL" id="RTQ34991.1"/>
    </source>
</evidence>
<dbReference type="OrthoDB" id="9003057at2"/>
<dbReference type="Pfam" id="PF01202">
    <property type="entry name" value="SKI"/>
    <property type="match status" value="1"/>
</dbReference>
<dbReference type="InterPro" id="IPR031322">
    <property type="entry name" value="Shikimate/glucono_kinase"/>
</dbReference>
<dbReference type="AlphaFoldDB" id="A0A431TMS4"/>
<dbReference type="PRINTS" id="PR01100">
    <property type="entry name" value="SHIKIMTKNASE"/>
</dbReference>
<comment type="caution">
    <text evidence="1">The sequence shown here is derived from an EMBL/GenBank/DDBJ whole genome shotgun (WGS) entry which is preliminary data.</text>
</comment>
<organism evidence="1 2">
    <name type="scientific">Variovorax gossypii</name>
    <dbReference type="NCBI Taxonomy" id="1679495"/>
    <lineage>
        <taxon>Bacteria</taxon>
        <taxon>Pseudomonadati</taxon>
        <taxon>Pseudomonadota</taxon>
        <taxon>Betaproteobacteria</taxon>
        <taxon>Burkholderiales</taxon>
        <taxon>Comamonadaceae</taxon>
        <taxon>Variovorax</taxon>
    </lineage>
</organism>
<dbReference type="EMBL" id="RXOE01000002">
    <property type="protein sequence ID" value="RTQ34991.1"/>
    <property type="molecule type" value="Genomic_DNA"/>
</dbReference>
<dbReference type="SUPFAM" id="SSF52540">
    <property type="entry name" value="P-loop containing nucleoside triphosphate hydrolases"/>
    <property type="match status" value="1"/>
</dbReference>
<dbReference type="RefSeq" id="WP_126470143.1">
    <property type="nucleotide sequence ID" value="NZ_RXOE01000002.1"/>
</dbReference>
<proteinExistence type="predicted"/>
<sequence length="188" mass="21070">MPEEIPVVQLVGPGGAGKTTVGLELAQRLDWAFVDLDREFMSREGDIAGCIAAHGYAGYARRNLALHIDTSSVFTVPTVYALSSGFMTYPTDLDVRYAQIRSEVERNALTVLLLPSFELEPCVEAIVQRQLSRPYLPGNRASEEARIRQRFPVFMALRCVRFLNDGTPEEVASQIADFVRERMEETTR</sequence>
<keyword evidence="1" id="KW-0808">Transferase</keyword>
<name>A0A431TMS4_9BURK</name>
<dbReference type="Proteomes" id="UP000267418">
    <property type="component" value="Unassembled WGS sequence"/>
</dbReference>
<dbReference type="InterPro" id="IPR027417">
    <property type="entry name" value="P-loop_NTPase"/>
</dbReference>
<keyword evidence="2" id="KW-1185">Reference proteome</keyword>